<dbReference type="Gene3D" id="2.40.37.10">
    <property type="entry name" value="Lyase, Ornithine Decarboxylase, Chain A, domain 1"/>
    <property type="match status" value="1"/>
</dbReference>
<protein>
    <recommendedName>
        <fullName evidence="3">Orn/DAP/Arg decarboxylase 2 C-terminal domain-containing protein</fullName>
    </recommendedName>
</protein>
<name>A0A2C9KPA2_BIOGL</name>
<evidence type="ECO:0008006" key="3">
    <source>
        <dbReference type="Google" id="ProtNLM"/>
    </source>
</evidence>
<reference evidence="1" key="1">
    <citation type="submission" date="2020-05" db="UniProtKB">
        <authorList>
            <consortium name="EnsemblMetazoa"/>
        </authorList>
    </citation>
    <scope>IDENTIFICATION</scope>
    <source>
        <strain evidence="1">BB02</strain>
    </source>
</reference>
<dbReference type="AlphaFoldDB" id="A0A2C9KPA2"/>
<dbReference type="InterPro" id="IPR009006">
    <property type="entry name" value="Ala_racemase/Decarboxylase_C"/>
</dbReference>
<dbReference type="SUPFAM" id="SSF50621">
    <property type="entry name" value="Alanine racemase C-terminal domain-like"/>
    <property type="match status" value="1"/>
</dbReference>
<dbReference type="VEuPathDB" id="VectorBase:BGLAX_046633"/>
<dbReference type="STRING" id="6526.A0A2C9KPA2"/>
<dbReference type="KEGG" id="bgt:106052451"/>
<dbReference type="VEuPathDB" id="VectorBase:BGLB021966"/>
<organism evidence="1 2">
    <name type="scientific">Biomphalaria glabrata</name>
    <name type="common">Bloodfluke planorb</name>
    <name type="synonym">Freshwater snail</name>
    <dbReference type="NCBI Taxonomy" id="6526"/>
    <lineage>
        <taxon>Eukaryota</taxon>
        <taxon>Metazoa</taxon>
        <taxon>Spiralia</taxon>
        <taxon>Lophotrochozoa</taxon>
        <taxon>Mollusca</taxon>
        <taxon>Gastropoda</taxon>
        <taxon>Heterobranchia</taxon>
        <taxon>Euthyneura</taxon>
        <taxon>Panpulmonata</taxon>
        <taxon>Hygrophila</taxon>
        <taxon>Lymnaeoidea</taxon>
        <taxon>Planorbidae</taxon>
        <taxon>Biomphalaria</taxon>
    </lineage>
</organism>
<dbReference type="Proteomes" id="UP000076420">
    <property type="component" value="Unassembled WGS sequence"/>
</dbReference>
<evidence type="ECO:0000313" key="2">
    <source>
        <dbReference type="Proteomes" id="UP000076420"/>
    </source>
</evidence>
<sequence length="164" mass="18903">MRECLLPDLEVGQSLYFRDMGAYTVTLSCDFNGIPRPLRFYICDDTTWSAIYPNPNQDSYFKCVKADLRKDCLHQLDCLGFVPATWSHTTSVPIMNSTENCGKPCCFKGPSYNQNYQTPDFSLEYQQHYQSEYYQPYSPGTPEAKSIPRPSDKRSYRLLLSKGE</sequence>
<gene>
    <name evidence="1" type="primary">106052451</name>
</gene>
<dbReference type="EnsemblMetazoa" id="BGLB021966-RA">
    <property type="protein sequence ID" value="BGLB021966-PA"/>
    <property type="gene ID" value="BGLB021966"/>
</dbReference>
<dbReference type="GO" id="GO:0003824">
    <property type="term" value="F:catalytic activity"/>
    <property type="evidence" value="ECO:0007669"/>
    <property type="project" value="InterPro"/>
</dbReference>
<evidence type="ECO:0000313" key="1">
    <source>
        <dbReference type="EnsemblMetazoa" id="BGLB021966-PA"/>
    </source>
</evidence>
<accession>A0A2C9KPA2</accession>
<proteinExistence type="predicted"/>